<evidence type="ECO:0000256" key="1">
    <source>
        <dbReference type="ARBA" id="ARBA00004196"/>
    </source>
</evidence>
<keyword evidence="4" id="KW-0349">Heme</keyword>
<sequence precursor="true">MKNSRSIGLLIIVILALSVFVIGCSGNTKATSAKSSIGENEFDPAVWGKYYPLQYESYLKNNEGAKTEFGGSVKESKFIAEPEIVELFKGYGFSKEYNEDRGHTYALKDLLNSKRVGPKTPGSCLSCKTPTAPVLMQQMGAAYYTTPVIELAKKAKHAIACADCHDPKTMQLRVTRPAFIQAMKARGIDVNKASKKEMRSYVCGQCHVEYYFQTDTKEVIYPWANGIEPAQIEEYYDKINFSDWEHPDSKAKMRKVQHPEFETWSTGVHGSAGVSCSDCHMPYMVKDGKKYSSHWWTSPLKTIDVSCQVCHQQDAKWLKERVHNTQIRTFNMQTRAAKTLVQAHEAIKTAFANPKADLNKLKKAQTMVVKAQWYWDWVAAENSRGFHNPVQALDSLGQAIDYAYQAIELARSAY</sequence>
<name>D5XEJ1_THEPJ</name>
<dbReference type="SUPFAM" id="SSF48695">
    <property type="entry name" value="Multiheme cytochromes"/>
    <property type="match status" value="1"/>
</dbReference>
<dbReference type="OrthoDB" id="9780421at2"/>
<dbReference type="PANTHER" id="PTHR30633">
    <property type="entry name" value="CYTOCHROME C-552 RESPIRATORY NITRITE REDUCTASE"/>
    <property type="match status" value="1"/>
</dbReference>
<dbReference type="GO" id="GO:0019645">
    <property type="term" value="P:anaerobic electron transport chain"/>
    <property type="evidence" value="ECO:0007669"/>
    <property type="project" value="TreeGrafter"/>
</dbReference>
<accession>D5XEJ1</accession>
<evidence type="ECO:0000256" key="5">
    <source>
        <dbReference type="ARBA" id="ARBA00022723"/>
    </source>
</evidence>
<dbReference type="PIRSF" id="PIRSF000243">
    <property type="entry name" value="Cyt_c552"/>
    <property type="match status" value="1"/>
</dbReference>
<gene>
    <name evidence="11" type="ordered locus">TherJR_1198</name>
</gene>
<comment type="catalytic activity">
    <reaction evidence="10">
        <text>6 Fe(III)-[cytochrome c] + NH4(+) + 2 H2O = 6 Fe(II)-[cytochrome c] + nitrite + 8 H(+)</text>
        <dbReference type="Rhea" id="RHEA:13089"/>
        <dbReference type="Rhea" id="RHEA-COMP:10350"/>
        <dbReference type="Rhea" id="RHEA-COMP:14399"/>
        <dbReference type="ChEBI" id="CHEBI:15377"/>
        <dbReference type="ChEBI" id="CHEBI:15378"/>
        <dbReference type="ChEBI" id="CHEBI:16301"/>
        <dbReference type="ChEBI" id="CHEBI:28938"/>
        <dbReference type="ChEBI" id="CHEBI:29033"/>
        <dbReference type="ChEBI" id="CHEBI:29034"/>
        <dbReference type="EC" id="1.7.2.2"/>
    </reaction>
</comment>
<dbReference type="eggNOG" id="COG3303">
    <property type="taxonomic scope" value="Bacteria"/>
</dbReference>
<dbReference type="Pfam" id="PF02335">
    <property type="entry name" value="Cytochrom_C552"/>
    <property type="match status" value="1"/>
</dbReference>
<evidence type="ECO:0000313" key="11">
    <source>
        <dbReference type="EMBL" id="ADG82062.1"/>
    </source>
</evidence>
<dbReference type="HOGENOM" id="CLU_035040_1_0_9"/>
<protein>
    <recommendedName>
        <fullName evidence="3">nitrite reductase (cytochrome; ammonia-forming)</fullName>
        <ecNumber evidence="3">1.7.2.2</ecNumber>
    </recommendedName>
</protein>
<dbReference type="PROSITE" id="PS51257">
    <property type="entry name" value="PROKAR_LIPOPROTEIN"/>
    <property type="match status" value="1"/>
</dbReference>
<dbReference type="InterPro" id="IPR003321">
    <property type="entry name" value="Cyt_c552"/>
</dbReference>
<dbReference type="Gene3D" id="1.10.1130.10">
    <property type="entry name" value="Flavocytochrome C3, Chain A"/>
    <property type="match status" value="1"/>
</dbReference>
<reference evidence="11 12" key="1">
    <citation type="submission" date="2010-05" db="EMBL/GenBank/DDBJ databases">
        <title>Complete sequence of Thermincola sp. JR.</title>
        <authorList>
            <consortium name="US DOE Joint Genome Institute"/>
            <person name="Lucas S."/>
            <person name="Copeland A."/>
            <person name="Lapidus A."/>
            <person name="Cheng J.-F."/>
            <person name="Bruce D."/>
            <person name="Goodwin L."/>
            <person name="Pitluck S."/>
            <person name="Chertkov O."/>
            <person name="Detter J.C."/>
            <person name="Han C."/>
            <person name="Tapia R."/>
            <person name="Land M."/>
            <person name="Hauser L."/>
            <person name="Kyrpides N."/>
            <person name="Mikhailova N."/>
            <person name="Hazen T.C."/>
            <person name="Woyke T."/>
        </authorList>
    </citation>
    <scope>NUCLEOTIDE SEQUENCE [LARGE SCALE GENOMIC DNA]</scope>
    <source>
        <strain evidence="11 12">JR</strain>
    </source>
</reference>
<keyword evidence="8 11" id="KW-0560">Oxidoreductase</keyword>
<dbReference type="RefSeq" id="WP_013120081.1">
    <property type="nucleotide sequence ID" value="NC_014152.1"/>
</dbReference>
<dbReference type="Proteomes" id="UP000002377">
    <property type="component" value="Chromosome"/>
</dbReference>
<evidence type="ECO:0000313" key="12">
    <source>
        <dbReference type="Proteomes" id="UP000002377"/>
    </source>
</evidence>
<dbReference type="GO" id="GO:0030288">
    <property type="term" value="C:outer membrane-bounded periplasmic space"/>
    <property type="evidence" value="ECO:0007669"/>
    <property type="project" value="TreeGrafter"/>
</dbReference>
<dbReference type="KEGG" id="tjr:TherJR_1198"/>
<keyword evidence="6" id="KW-0732">Signal</keyword>
<evidence type="ECO:0000256" key="8">
    <source>
        <dbReference type="ARBA" id="ARBA00023002"/>
    </source>
</evidence>
<comment type="similarity">
    <text evidence="2">Belongs to the cytochrome c-552 family.</text>
</comment>
<dbReference type="GO" id="GO:0042279">
    <property type="term" value="F:nitrite reductase (cytochrome, ammonia-forming) activity"/>
    <property type="evidence" value="ECO:0007669"/>
    <property type="project" value="UniProtKB-EC"/>
</dbReference>
<evidence type="ECO:0000256" key="9">
    <source>
        <dbReference type="ARBA" id="ARBA00023004"/>
    </source>
</evidence>
<dbReference type="InterPro" id="IPR036280">
    <property type="entry name" value="Multihaem_cyt_sf"/>
</dbReference>
<dbReference type="STRING" id="635013.TherJR_1198"/>
<comment type="subcellular location">
    <subcellularLocation>
        <location evidence="1">Cell envelope</location>
    </subcellularLocation>
</comment>
<keyword evidence="5" id="KW-0479">Metal-binding</keyword>
<evidence type="ECO:0000256" key="7">
    <source>
        <dbReference type="ARBA" id="ARBA00022837"/>
    </source>
</evidence>
<dbReference type="EC" id="1.7.2.2" evidence="3"/>
<dbReference type="EMBL" id="CP002028">
    <property type="protein sequence ID" value="ADG82062.1"/>
    <property type="molecule type" value="Genomic_DNA"/>
</dbReference>
<keyword evidence="12" id="KW-1185">Reference proteome</keyword>
<organism evidence="11 12">
    <name type="scientific">Thermincola potens (strain JR)</name>
    <dbReference type="NCBI Taxonomy" id="635013"/>
    <lineage>
        <taxon>Bacteria</taxon>
        <taxon>Bacillati</taxon>
        <taxon>Bacillota</taxon>
        <taxon>Clostridia</taxon>
        <taxon>Eubacteriales</taxon>
        <taxon>Thermincolaceae</taxon>
        <taxon>Thermincola</taxon>
    </lineage>
</organism>
<evidence type="ECO:0000256" key="4">
    <source>
        <dbReference type="ARBA" id="ARBA00022617"/>
    </source>
</evidence>
<dbReference type="GO" id="GO:0046872">
    <property type="term" value="F:metal ion binding"/>
    <property type="evidence" value="ECO:0007669"/>
    <property type="project" value="UniProtKB-KW"/>
</dbReference>
<evidence type="ECO:0000256" key="6">
    <source>
        <dbReference type="ARBA" id="ARBA00022729"/>
    </source>
</evidence>
<keyword evidence="7" id="KW-0106">Calcium</keyword>
<evidence type="ECO:0000256" key="10">
    <source>
        <dbReference type="ARBA" id="ARBA00049131"/>
    </source>
</evidence>
<proteinExistence type="inferred from homology"/>
<dbReference type="PANTHER" id="PTHR30633:SF0">
    <property type="entry name" value="CYTOCHROME C-552"/>
    <property type="match status" value="1"/>
</dbReference>
<dbReference type="GO" id="GO:0020037">
    <property type="term" value="F:heme binding"/>
    <property type="evidence" value="ECO:0007669"/>
    <property type="project" value="TreeGrafter"/>
</dbReference>
<keyword evidence="9" id="KW-0408">Iron</keyword>
<evidence type="ECO:0000256" key="3">
    <source>
        <dbReference type="ARBA" id="ARBA00011887"/>
    </source>
</evidence>
<dbReference type="AlphaFoldDB" id="D5XEJ1"/>
<dbReference type="Gene3D" id="1.20.140.10">
    <property type="entry name" value="Butyryl-CoA Dehydrogenase, subunit A, domain 3"/>
    <property type="match status" value="1"/>
</dbReference>
<dbReference type="CDD" id="cd00548">
    <property type="entry name" value="NrfA-like"/>
    <property type="match status" value="1"/>
</dbReference>
<evidence type="ECO:0000256" key="2">
    <source>
        <dbReference type="ARBA" id="ARBA00009288"/>
    </source>
</evidence>